<dbReference type="FunFam" id="3.40.50.1240:FF:000009">
    <property type="entry name" value="serine/threonine-protein phosphatase PGAM5, mitochondrial isoform X1"/>
    <property type="match status" value="1"/>
</dbReference>
<keyword evidence="8 14" id="KW-0472">Membrane</keyword>
<evidence type="ECO:0000256" key="10">
    <source>
        <dbReference type="ARBA" id="ARBA00040722"/>
    </source>
</evidence>
<dbReference type="AlphaFoldDB" id="A0A6P4Y319"/>
<name>A0A6P4Y319_BRABE</name>
<proteinExistence type="inferred from homology"/>
<evidence type="ECO:0000256" key="4">
    <source>
        <dbReference type="ARBA" id="ARBA00022590"/>
    </source>
</evidence>
<dbReference type="OrthoDB" id="2118094at2759"/>
<dbReference type="Gene3D" id="3.40.50.1240">
    <property type="entry name" value="Phosphoglycerate mutase-like"/>
    <property type="match status" value="1"/>
</dbReference>
<keyword evidence="14" id="KW-1133">Transmembrane helix</keyword>
<keyword evidence="14" id="KW-0812">Transmembrane</keyword>
<evidence type="ECO:0000256" key="13">
    <source>
        <dbReference type="ARBA" id="ARBA00048336"/>
    </source>
</evidence>
<dbReference type="GO" id="GO:0012501">
    <property type="term" value="P:programmed cell death"/>
    <property type="evidence" value="ECO:0007669"/>
    <property type="project" value="UniProtKB-KW"/>
</dbReference>
<reference evidence="16" key="1">
    <citation type="submission" date="2025-08" db="UniProtKB">
        <authorList>
            <consortium name="RefSeq"/>
        </authorList>
    </citation>
    <scope>IDENTIFICATION</scope>
    <source>
        <tissue evidence="16">Gonad</tissue>
    </source>
</reference>
<keyword evidence="4" id="KW-1210">Necrosis</keyword>
<dbReference type="InterPro" id="IPR051021">
    <property type="entry name" value="Mito_Ser/Thr_phosphatase"/>
</dbReference>
<evidence type="ECO:0000313" key="15">
    <source>
        <dbReference type="Proteomes" id="UP000515135"/>
    </source>
</evidence>
<evidence type="ECO:0000256" key="8">
    <source>
        <dbReference type="ARBA" id="ARBA00023136"/>
    </source>
</evidence>
<accession>A0A6P4Y319</accession>
<keyword evidence="7" id="KW-0496">Mitochondrion</keyword>
<keyword evidence="15" id="KW-1185">Reference proteome</keyword>
<dbReference type="InterPro" id="IPR029033">
    <property type="entry name" value="His_PPase_superfam"/>
</dbReference>
<dbReference type="Proteomes" id="UP000515135">
    <property type="component" value="Unplaced"/>
</dbReference>
<keyword evidence="5" id="KW-1000">Mitochondrion outer membrane</keyword>
<organism evidence="15 16">
    <name type="scientific">Branchiostoma belcheri</name>
    <name type="common">Amphioxus</name>
    <dbReference type="NCBI Taxonomy" id="7741"/>
    <lineage>
        <taxon>Eukaryota</taxon>
        <taxon>Metazoa</taxon>
        <taxon>Chordata</taxon>
        <taxon>Cephalochordata</taxon>
        <taxon>Leptocardii</taxon>
        <taxon>Amphioxiformes</taxon>
        <taxon>Branchiostomatidae</taxon>
        <taxon>Branchiostoma</taxon>
    </lineage>
</organism>
<evidence type="ECO:0000256" key="9">
    <source>
        <dbReference type="ARBA" id="ARBA00039765"/>
    </source>
</evidence>
<dbReference type="GO" id="GO:0005741">
    <property type="term" value="C:mitochondrial outer membrane"/>
    <property type="evidence" value="ECO:0007669"/>
    <property type="project" value="UniProtKB-SubCell"/>
</dbReference>
<dbReference type="SUPFAM" id="SSF53254">
    <property type="entry name" value="Phosphoglycerate mutase-like"/>
    <property type="match status" value="1"/>
</dbReference>
<dbReference type="PANTHER" id="PTHR20935">
    <property type="entry name" value="PHOSPHOGLYCERATE MUTASE-RELATED"/>
    <property type="match status" value="1"/>
</dbReference>
<dbReference type="KEGG" id="bbel:109465836"/>
<feature type="transmembrane region" description="Helical" evidence="14">
    <location>
        <begin position="58"/>
        <end position="76"/>
    </location>
</feature>
<comment type="similarity">
    <text evidence="2">Belongs to the phosphoglycerate mutase family. BPG-dependent PGAM subfamily.</text>
</comment>
<evidence type="ECO:0000256" key="7">
    <source>
        <dbReference type="ARBA" id="ARBA00023128"/>
    </source>
</evidence>
<dbReference type="InterPro" id="IPR013078">
    <property type="entry name" value="His_Pase_superF_clade-1"/>
</dbReference>
<comment type="subcellular location">
    <subcellularLocation>
        <location evidence="1">Mitochondrion outer membrane</location>
    </subcellularLocation>
</comment>
<evidence type="ECO:0000256" key="5">
    <source>
        <dbReference type="ARBA" id="ARBA00022787"/>
    </source>
</evidence>
<evidence type="ECO:0000256" key="1">
    <source>
        <dbReference type="ARBA" id="ARBA00004294"/>
    </source>
</evidence>
<comment type="catalytic activity">
    <reaction evidence="12">
        <text>O-phospho-L-seryl-[protein] + H2O = L-seryl-[protein] + phosphate</text>
        <dbReference type="Rhea" id="RHEA:20629"/>
        <dbReference type="Rhea" id="RHEA-COMP:9863"/>
        <dbReference type="Rhea" id="RHEA-COMP:11604"/>
        <dbReference type="ChEBI" id="CHEBI:15377"/>
        <dbReference type="ChEBI" id="CHEBI:29999"/>
        <dbReference type="ChEBI" id="CHEBI:43474"/>
        <dbReference type="ChEBI" id="CHEBI:83421"/>
        <dbReference type="EC" id="3.1.3.16"/>
    </reaction>
</comment>
<evidence type="ECO:0000313" key="16">
    <source>
        <dbReference type="RefSeq" id="XP_019618853.1"/>
    </source>
</evidence>
<keyword evidence="6" id="KW-0378">Hydrolase</keyword>
<dbReference type="PANTHER" id="PTHR20935:SF0">
    <property type="entry name" value="SERINE_THREONINE-PROTEIN PHOSPHATASE PGAM5, MITOCHONDRIAL"/>
    <property type="match status" value="1"/>
</dbReference>
<evidence type="ECO:0000256" key="14">
    <source>
        <dbReference type="SAM" id="Phobius"/>
    </source>
</evidence>
<evidence type="ECO:0000256" key="6">
    <source>
        <dbReference type="ARBA" id="ARBA00022801"/>
    </source>
</evidence>
<sequence>MPWASWGLAHVRKQKDVPKVGAGSSRDLSSNFHHFFSSSLASPRLFFLIMPPSTYTRAAKVVCGVGAVAIGIYLGYENRHRTTLRASWTTNFKPSVEWDWNWDRREPSSLVKPPKTEDEKDSNEYNVKLEGVKSKANRHLIFIRHGQYDMSPKSDEGRKLTGLGKEQATFTGKRLQELSKELGDFDLIMQSTMTRAMETAQIISGFLPKVPLQSCALLREGAPIPPEPPIGHWRPEPSQFYEDGARIEAAFRKYVHRADAEQAVDSYEVFVCHANVIRYFVCRALQFPPEAWLRISLNHGSITWLTVRPNGRVVLKALGDSGHIPVDKLTTS</sequence>
<dbReference type="GeneID" id="109465836"/>
<dbReference type="GO" id="GO:0090141">
    <property type="term" value="P:positive regulation of mitochondrial fission"/>
    <property type="evidence" value="ECO:0007669"/>
    <property type="project" value="TreeGrafter"/>
</dbReference>
<evidence type="ECO:0000256" key="3">
    <source>
        <dbReference type="ARBA" id="ARBA00013081"/>
    </source>
</evidence>
<protein>
    <recommendedName>
        <fullName evidence="9">Serine/threonine-protein phosphatase PGAM5, mitochondrial</fullName>
        <ecNumber evidence="3">3.1.3.16</ecNumber>
    </recommendedName>
    <alternativeName>
        <fullName evidence="11">Phosphoglycerate mutase family member 5</fullName>
    </alternativeName>
    <alternativeName>
        <fullName evidence="10">Serine/threonine-protein phosphatase Pgam5, mitochondrial</fullName>
    </alternativeName>
</protein>
<dbReference type="RefSeq" id="XP_019618853.1">
    <property type="nucleotide sequence ID" value="XM_019763294.1"/>
</dbReference>
<evidence type="ECO:0000256" key="2">
    <source>
        <dbReference type="ARBA" id="ARBA00006717"/>
    </source>
</evidence>
<dbReference type="Pfam" id="PF00300">
    <property type="entry name" value="His_Phos_1"/>
    <property type="match status" value="2"/>
</dbReference>
<evidence type="ECO:0000256" key="11">
    <source>
        <dbReference type="ARBA" id="ARBA00041839"/>
    </source>
</evidence>
<dbReference type="GO" id="GO:0004722">
    <property type="term" value="F:protein serine/threonine phosphatase activity"/>
    <property type="evidence" value="ECO:0007669"/>
    <property type="project" value="UniProtKB-EC"/>
</dbReference>
<comment type="catalytic activity">
    <reaction evidence="13">
        <text>O-phospho-L-threonyl-[protein] + H2O = L-threonyl-[protein] + phosphate</text>
        <dbReference type="Rhea" id="RHEA:47004"/>
        <dbReference type="Rhea" id="RHEA-COMP:11060"/>
        <dbReference type="Rhea" id="RHEA-COMP:11605"/>
        <dbReference type="ChEBI" id="CHEBI:15377"/>
        <dbReference type="ChEBI" id="CHEBI:30013"/>
        <dbReference type="ChEBI" id="CHEBI:43474"/>
        <dbReference type="ChEBI" id="CHEBI:61977"/>
        <dbReference type="EC" id="3.1.3.16"/>
    </reaction>
</comment>
<evidence type="ECO:0000256" key="12">
    <source>
        <dbReference type="ARBA" id="ARBA00047761"/>
    </source>
</evidence>
<dbReference type="CDD" id="cd07067">
    <property type="entry name" value="HP_PGM_like"/>
    <property type="match status" value="1"/>
</dbReference>
<dbReference type="SMART" id="SM00855">
    <property type="entry name" value="PGAM"/>
    <property type="match status" value="1"/>
</dbReference>
<gene>
    <name evidence="16" type="primary">LOC109465836</name>
</gene>
<dbReference type="EC" id="3.1.3.16" evidence="3"/>